<name>A0ABS5YTL4_9ACTN</name>
<reference evidence="2 3" key="1">
    <citation type="submission" date="2021-06" db="EMBL/GenBank/DDBJ databases">
        <title>Actinoplanes lichenicola sp. nov., and Actinoplanes ovalisporus sp. nov., isolated from lichen in Thailand.</title>
        <authorList>
            <person name="Saeng-In P."/>
            <person name="Kanchanasin P."/>
            <person name="Yuki M."/>
            <person name="Kudo T."/>
            <person name="Ohkuma M."/>
            <person name="Phongsopitanun W."/>
            <person name="Tanasupawat S."/>
        </authorList>
    </citation>
    <scope>NUCLEOTIDE SEQUENCE [LARGE SCALE GENOMIC DNA]</scope>
    <source>
        <strain evidence="2 3">NBRC 110975</strain>
    </source>
</reference>
<evidence type="ECO:0000256" key="1">
    <source>
        <dbReference type="SAM" id="MobiDB-lite"/>
    </source>
</evidence>
<dbReference type="Proteomes" id="UP001519654">
    <property type="component" value="Unassembled WGS sequence"/>
</dbReference>
<keyword evidence="3" id="KW-1185">Reference proteome</keyword>
<protein>
    <submittedName>
        <fullName evidence="2">Uncharacterized protein</fullName>
    </submittedName>
</protein>
<organism evidence="2 3">
    <name type="scientific">Paractinoplanes bogorensis</name>
    <dbReference type="NCBI Taxonomy" id="1610840"/>
    <lineage>
        <taxon>Bacteria</taxon>
        <taxon>Bacillati</taxon>
        <taxon>Actinomycetota</taxon>
        <taxon>Actinomycetes</taxon>
        <taxon>Micromonosporales</taxon>
        <taxon>Micromonosporaceae</taxon>
        <taxon>Paractinoplanes</taxon>
    </lineage>
</organism>
<dbReference type="RefSeq" id="WP_215790654.1">
    <property type="nucleotide sequence ID" value="NZ_JAHKKG010000007.1"/>
</dbReference>
<feature type="region of interest" description="Disordered" evidence="1">
    <location>
        <begin position="1"/>
        <end position="32"/>
    </location>
</feature>
<evidence type="ECO:0000313" key="3">
    <source>
        <dbReference type="Proteomes" id="UP001519654"/>
    </source>
</evidence>
<sequence>MASVELVPAGRHREHPPPQTTATPATGQPPQAGVERAYGAALQAIKNMDLDGDLEQDLARDLGRKLTQKHGDAELARLRNKWGQQPS</sequence>
<evidence type="ECO:0000313" key="2">
    <source>
        <dbReference type="EMBL" id="MBU2666797.1"/>
    </source>
</evidence>
<feature type="compositionally biased region" description="Low complexity" evidence="1">
    <location>
        <begin position="20"/>
        <end position="32"/>
    </location>
</feature>
<proteinExistence type="predicted"/>
<comment type="caution">
    <text evidence="2">The sequence shown here is derived from an EMBL/GenBank/DDBJ whole genome shotgun (WGS) entry which is preliminary data.</text>
</comment>
<dbReference type="EMBL" id="JAHKKG010000007">
    <property type="protein sequence ID" value="MBU2666797.1"/>
    <property type="molecule type" value="Genomic_DNA"/>
</dbReference>
<accession>A0ABS5YTL4</accession>
<gene>
    <name evidence="2" type="ORF">KOI35_25125</name>
</gene>